<name>A0A374NXM5_9FIRM</name>
<feature type="transmembrane region" description="Helical" evidence="1">
    <location>
        <begin position="67"/>
        <end position="88"/>
    </location>
</feature>
<evidence type="ECO:0000313" key="4">
    <source>
        <dbReference type="EMBL" id="RHC65836.1"/>
    </source>
</evidence>
<keyword evidence="1" id="KW-0812">Transmembrane</keyword>
<dbReference type="EMBL" id="QSOE01000003">
    <property type="protein sequence ID" value="RGI92414.1"/>
    <property type="molecule type" value="Genomic_DNA"/>
</dbReference>
<dbReference type="Proteomes" id="UP000284621">
    <property type="component" value="Unassembled WGS sequence"/>
</dbReference>
<dbReference type="AlphaFoldDB" id="A0A374NXM5"/>
<keyword evidence="1" id="KW-1133">Transmembrane helix</keyword>
<dbReference type="PROSITE" id="PS51257">
    <property type="entry name" value="PROKAR_LIPOPROTEIN"/>
    <property type="match status" value="1"/>
</dbReference>
<dbReference type="InterPro" id="IPR006976">
    <property type="entry name" value="VanZ-like"/>
</dbReference>
<reference evidence="5 6" key="1">
    <citation type="submission" date="2018-08" db="EMBL/GenBank/DDBJ databases">
        <title>A genome reference for cultivated species of the human gut microbiota.</title>
        <authorList>
            <person name="Zou Y."/>
            <person name="Xue W."/>
            <person name="Luo G."/>
        </authorList>
    </citation>
    <scope>NUCLEOTIDE SEQUENCE [LARGE SCALE GENOMIC DNA]</scope>
    <source>
        <strain evidence="4 6">AM34-3LB</strain>
        <strain evidence="3 5">TM10-1AC</strain>
    </source>
</reference>
<dbReference type="PANTHER" id="PTHR36834">
    <property type="entry name" value="MEMBRANE PROTEIN-RELATED"/>
    <property type="match status" value="1"/>
</dbReference>
<evidence type="ECO:0000256" key="1">
    <source>
        <dbReference type="SAM" id="Phobius"/>
    </source>
</evidence>
<proteinExistence type="predicted"/>
<keyword evidence="1" id="KW-0472">Membrane</keyword>
<comment type="caution">
    <text evidence="3">The sequence shown here is derived from an EMBL/GenBank/DDBJ whole genome shotgun (WGS) entry which is preliminary data.</text>
</comment>
<evidence type="ECO:0000313" key="5">
    <source>
        <dbReference type="Proteomes" id="UP000262524"/>
    </source>
</evidence>
<feature type="transmembrane region" description="Helical" evidence="1">
    <location>
        <begin position="95"/>
        <end position="115"/>
    </location>
</feature>
<sequence>MNENRKRLGSLSLLLLILYGCVVIYFVLFSDRLGRVDGYSTYRYNLVPFEEIRRFIIYRNYVSAGAFLLNLFGNLLVFFPIGFLVPIWRLEKTGCIRIIIYAFLFSLCIETLQLITKVGVFDVDDLMMNTAGGLIGWISYCIIRFIYHKWKAKNKKERRRLKDEK</sequence>
<evidence type="ECO:0000259" key="2">
    <source>
        <dbReference type="Pfam" id="PF04892"/>
    </source>
</evidence>
<evidence type="ECO:0000313" key="6">
    <source>
        <dbReference type="Proteomes" id="UP000284621"/>
    </source>
</evidence>
<evidence type="ECO:0000313" key="3">
    <source>
        <dbReference type="EMBL" id="RGI92414.1"/>
    </source>
</evidence>
<keyword evidence="6" id="KW-1185">Reference proteome</keyword>
<dbReference type="PANTHER" id="PTHR36834:SF1">
    <property type="entry name" value="INTEGRAL MEMBRANE PROTEIN"/>
    <property type="match status" value="1"/>
</dbReference>
<protein>
    <submittedName>
        <fullName evidence="3">VanZ family protein</fullName>
    </submittedName>
</protein>
<feature type="domain" description="VanZ-like" evidence="2">
    <location>
        <begin position="17"/>
        <end position="143"/>
    </location>
</feature>
<gene>
    <name evidence="4" type="ORF">DW833_06495</name>
    <name evidence="3" type="ORF">DXD91_00940</name>
</gene>
<dbReference type="Pfam" id="PF04892">
    <property type="entry name" value="VanZ"/>
    <property type="match status" value="1"/>
</dbReference>
<feature type="transmembrane region" description="Helical" evidence="1">
    <location>
        <begin position="12"/>
        <end position="30"/>
    </location>
</feature>
<dbReference type="Proteomes" id="UP000262524">
    <property type="component" value="Unassembled WGS sequence"/>
</dbReference>
<dbReference type="EMBL" id="QSID01000006">
    <property type="protein sequence ID" value="RHC65836.1"/>
    <property type="molecule type" value="Genomic_DNA"/>
</dbReference>
<organism evidence="3 5">
    <name type="scientific">Anaerobutyricum hallii</name>
    <dbReference type="NCBI Taxonomy" id="39488"/>
    <lineage>
        <taxon>Bacteria</taxon>
        <taxon>Bacillati</taxon>
        <taxon>Bacillota</taxon>
        <taxon>Clostridia</taxon>
        <taxon>Lachnospirales</taxon>
        <taxon>Lachnospiraceae</taxon>
        <taxon>Anaerobutyricum</taxon>
    </lineage>
</organism>
<feature type="transmembrane region" description="Helical" evidence="1">
    <location>
        <begin position="127"/>
        <end position="147"/>
    </location>
</feature>
<accession>A0A374NXM5</accession>
<dbReference type="RefSeq" id="WP_117981867.1">
    <property type="nucleotide sequence ID" value="NZ_CABJFJ010000006.1"/>
</dbReference>
<dbReference type="InterPro" id="IPR053150">
    <property type="entry name" value="Teicoplanin_resist-assoc"/>
</dbReference>